<dbReference type="SMART" id="SM00409">
    <property type="entry name" value="IG"/>
    <property type="match status" value="3"/>
</dbReference>
<evidence type="ECO:0000313" key="8">
    <source>
        <dbReference type="EMBL" id="CAL4130572.1"/>
    </source>
</evidence>
<keyword evidence="5" id="KW-1133">Transmembrane helix</keyword>
<evidence type="ECO:0000256" key="4">
    <source>
        <dbReference type="SAM" id="MobiDB-lite"/>
    </source>
</evidence>
<sequence length="884" mass="93656">MNILRLAAIGPEHLGRNLSCRASNNRDIPPLQVTLQLLPVTESSLLVEMSGLPGNISAGRELPVTCTATGVRPPPTITWRLRTKLLDKHVTQESNETSTSSVVRVEATAGDDGVTLICSASAPSLPHLTVTRTANLTVLYVPEASMSVSGGVVGASGDRGFQVNGSATLTCSAKANPPAYSRTFMFNGRPLSRENLVESNSSLTLLHLTDKDAGLYTCLVANTEGDGQSNAVSLTIYHKPVCRLGSEQELLALAGQTVELVCKVRASPSSCSYTWWRLPPLSDTPMLTLPFSGAATEPPLDTQEDSGLESVTTLVANANMTRVKCLASNILGTADRPCEFTVRILEIPSAVIDCTTSDVTADSVTLSCSPGSDTGITQDFHLQVEEADGSVVYNSSRSGVAAFVIGDLSASTSYKATIWSSHVLARGPDSTITITTAGPHINVEKLSPEVFTQHPADQGSPGVEVKGTEAAAAGVGGGGGSDVSADIQGIEDPVIPLTAIAGAIVCVSVGCAVGVAVLIALRARQHSGQRGQQRGKHQQGPHGTSNDALLQLQGSYPSIQRDLSQGQFYQSVSRTPSTELLQRLSGSQMMITQLSEKDAVSMVSLPYSRASAKQTSPTAGAQTLHRRRSPRKSTSSSAGAVKILEVEDPLYVNLPVTKASHRHASHEGLQKKGTSARRDKRNKKKLRSSSSKSLTGSEGEPTVAHIEQIITREKDFNERIKTKSLDDLDQYEQESWDTIPRIRYMRRPSPLGGHASSSVVGGLTPPPSLRNLVPPSVSKEMLLTSSVGSLVAPLPGVSLSPSKSVGGLSLSTGHRSSRRPSPVGGLVHQQEIEGVMYSFDHLSTSPFPHTPPFPISPITTTIPPSSFQKEPTSPHFVTIKLFPK</sequence>
<dbReference type="PROSITE" id="PS50835">
    <property type="entry name" value="IG_LIKE"/>
    <property type="match status" value="3"/>
</dbReference>
<dbReference type="InterPro" id="IPR036179">
    <property type="entry name" value="Ig-like_dom_sf"/>
</dbReference>
<comment type="caution">
    <text evidence="8">The sequence shown here is derived from an EMBL/GenBank/DDBJ whole genome shotgun (WGS) entry which is preliminary data.</text>
</comment>
<dbReference type="Proteomes" id="UP001497623">
    <property type="component" value="Unassembled WGS sequence"/>
</dbReference>
<name>A0AAV2RR31_MEGNR</name>
<feature type="region of interest" description="Disordered" evidence="4">
    <location>
        <begin position="609"/>
        <end position="640"/>
    </location>
</feature>
<feature type="region of interest" description="Disordered" evidence="4">
    <location>
        <begin position="802"/>
        <end position="825"/>
    </location>
</feature>
<dbReference type="InterPro" id="IPR013162">
    <property type="entry name" value="CD80_C2-set"/>
</dbReference>
<organism evidence="8 9">
    <name type="scientific">Meganyctiphanes norvegica</name>
    <name type="common">Northern krill</name>
    <name type="synonym">Thysanopoda norvegica</name>
    <dbReference type="NCBI Taxonomy" id="48144"/>
    <lineage>
        <taxon>Eukaryota</taxon>
        <taxon>Metazoa</taxon>
        <taxon>Ecdysozoa</taxon>
        <taxon>Arthropoda</taxon>
        <taxon>Crustacea</taxon>
        <taxon>Multicrustacea</taxon>
        <taxon>Malacostraca</taxon>
        <taxon>Eumalacostraca</taxon>
        <taxon>Eucarida</taxon>
        <taxon>Euphausiacea</taxon>
        <taxon>Euphausiidae</taxon>
        <taxon>Meganyctiphanes</taxon>
    </lineage>
</organism>
<proteinExistence type="predicted"/>
<feature type="region of interest" description="Disordered" evidence="4">
    <location>
        <begin position="527"/>
        <end position="549"/>
    </location>
</feature>
<dbReference type="InterPro" id="IPR003598">
    <property type="entry name" value="Ig_sub2"/>
</dbReference>
<evidence type="ECO:0000259" key="7">
    <source>
        <dbReference type="PROSITE" id="PS50853"/>
    </source>
</evidence>
<keyword evidence="9" id="KW-1185">Reference proteome</keyword>
<dbReference type="PANTHER" id="PTHR23278:SF19">
    <property type="entry name" value="OBSCURIN"/>
    <property type="match status" value="1"/>
</dbReference>
<dbReference type="Pfam" id="PF08205">
    <property type="entry name" value="C2-set_2"/>
    <property type="match status" value="1"/>
</dbReference>
<keyword evidence="2 5" id="KW-0472">Membrane</keyword>
<protein>
    <recommendedName>
        <fullName evidence="10">Nephrin</fullName>
    </recommendedName>
</protein>
<evidence type="ECO:0008006" key="10">
    <source>
        <dbReference type="Google" id="ProtNLM"/>
    </source>
</evidence>
<dbReference type="SMART" id="SM00408">
    <property type="entry name" value="IGc2"/>
    <property type="match status" value="2"/>
</dbReference>
<evidence type="ECO:0000313" key="9">
    <source>
        <dbReference type="Proteomes" id="UP001497623"/>
    </source>
</evidence>
<dbReference type="GO" id="GO:0016020">
    <property type="term" value="C:membrane"/>
    <property type="evidence" value="ECO:0007669"/>
    <property type="project" value="UniProtKB-SubCell"/>
</dbReference>
<feature type="domain" description="Ig-like" evidence="6">
    <location>
        <begin position="142"/>
        <end position="235"/>
    </location>
</feature>
<feature type="domain" description="Fibronectin type-III" evidence="7">
    <location>
        <begin position="347"/>
        <end position="440"/>
    </location>
</feature>
<gene>
    <name evidence="8" type="ORF">MNOR_LOCUS26599</name>
</gene>
<feature type="compositionally biased region" description="Polar residues" evidence="4">
    <location>
        <begin position="611"/>
        <end position="621"/>
    </location>
</feature>
<feature type="non-terminal residue" evidence="8">
    <location>
        <position position="884"/>
    </location>
</feature>
<feature type="domain" description="Ig-like" evidence="6">
    <location>
        <begin position="29"/>
        <end position="137"/>
    </location>
</feature>
<dbReference type="InterPro" id="IPR013783">
    <property type="entry name" value="Ig-like_fold"/>
</dbReference>
<evidence type="ECO:0000259" key="6">
    <source>
        <dbReference type="PROSITE" id="PS50835"/>
    </source>
</evidence>
<dbReference type="SUPFAM" id="SSF48726">
    <property type="entry name" value="Immunoglobulin"/>
    <property type="match status" value="3"/>
</dbReference>
<feature type="transmembrane region" description="Helical" evidence="5">
    <location>
        <begin position="494"/>
        <end position="521"/>
    </location>
</feature>
<dbReference type="PANTHER" id="PTHR23278">
    <property type="entry name" value="SIDESTEP PROTEIN"/>
    <property type="match status" value="1"/>
</dbReference>
<dbReference type="InterPro" id="IPR003599">
    <property type="entry name" value="Ig_sub"/>
</dbReference>
<dbReference type="Gene3D" id="2.60.40.10">
    <property type="entry name" value="Immunoglobulins"/>
    <property type="match status" value="4"/>
</dbReference>
<dbReference type="AlphaFoldDB" id="A0AAV2RR31"/>
<evidence type="ECO:0000256" key="3">
    <source>
        <dbReference type="ARBA" id="ARBA00023157"/>
    </source>
</evidence>
<comment type="subcellular location">
    <subcellularLocation>
        <location evidence="1">Membrane</location>
        <topology evidence="1">Single-pass membrane protein</topology>
    </subcellularLocation>
</comment>
<accession>A0AAV2RR31</accession>
<evidence type="ECO:0000256" key="5">
    <source>
        <dbReference type="SAM" id="Phobius"/>
    </source>
</evidence>
<dbReference type="CDD" id="cd00096">
    <property type="entry name" value="Ig"/>
    <property type="match status" value="1"/>
</dbReference>
<feature type="region of interest" description="Disordered" evidence="4">
    <location>
        <begin position="659"/>
        <end position="704"/>
    </location>
</feature>
<dbReference type="CDD" id="cd00063">
    <property type="entry name" value="FN3"/>
    <property type="match status" value="1"/>
</dbReference>
<feature type="domain" description="Ig-like" evidence="6">
    <location>
        <begin position="240"/>
        <end position="343"/>
    </location>
</feature>
<keyword evidence="3" id="KW-1015">Disulfide bond</keyword>
<keyword evidence="5" id="KW-0812">Transmembrane</keyword>
<reference evidence="8 9" key="1">
    <citation type="submission" date="2024-05" db="EMBL/GenBank/DDBJ databases">
        <authorList>
            <person name="Wallberg A."/>
        </authorList>
    </citation>
    <scope>NUCLEOTIDE SEQUENCE [LARGE SCALE GENOMIC DNA]</scope>
</reference>
<dbReference type="InterPro" id="IPR003961">
    <property type="entry name" value="FN3_dom"/>
</dbReference>
<evidence type="ECO:0000256" key="2">
    <source>
        <dbReference type="ARBA" id="ARBA00023136"/>
    </source>
</evidence>
<evidence type="ECO:0000256" key="1">
    <source>
        <dbReference type="ARBA" id="ARBA00004167"/>
    </source>
</evidence>
<dbReference type="Pfam" id="PF13927">
    <property type="entry name" value="Ig_3"/>
    <property type="match status" value="1"/>
</dbReference>
<dbReference type="InterPro" id="IPR036116">
    <property type="entry name" value="FN3_sf"/>
</dbReference>
<dbReference type="InterPro" id="IPR007110">
    <property type="entry name" value="Ig-like_dom"/>
</dbReference>
<feature type="compositionally biased region" description="Basic residues" evidence="4">
    <location>
        <begin position="527"/>
        <end position="539"/>
    </location>
</feature>
<feature type="compositionally biased region" description="Basic residues" evidence="4">
    <location>
        <begin position="674"/>
        <end position="687"/>
    </location>
</feature>
<feature type="compositionally biased region" description="Polar residues" evidence="4">
    <location>
        <begin position="802"/>
        <end position="814"/>
    </location>
</feature>
<dbReference type="SUPFAM" id="SSF49265">
    <property type="entry name" value="Fibronectin type III"/>
    <property type="match status" value="1"/>
</dbReference>
<dbReference type="EMBL" id="CAXKWB010026784">
    <property type="protein sequence ID" value="CAL4130572.1"/>
    <property type="molecule type" value="Genomic_DNA"/>
</dbReference>
<dbReference type="PROSITE" id="PS50853">
    <property type="entry name" value="FN3"/>
    <property type="match status" value="1"/>
</dbReference>